<dbReference type="AlphaFoldDB" id="A0A6C0H0P9"/>
<sequence>MKKICSFCNIEKNLELFSNDQRQKDGKRPNCKLCKAISDKKYKESNKEKILKISQDYYQKNKKLIKEKSSKWYNENFEKSKETKALYYQNNREKMDLAKKVWHEKNKEKMKIWTNEYMKDRYHTDIDYRIKSMMNKRIRDYIRSKTKPTLEFLGCSIEDFKLWIEYQFDSNMNWDNMGSYWSFDHVKPCNSFDFSKENEILDCYNWTNLRPLKATENSSKGSKIDNLIIENHKKILDSFIV</sequence>
<organism evidence="1">
    <name type="scientific">viral metagenome</name>
    <dbReference type="NCBI Taxonomy" id="1070528"/>
    <lineage>
        <taxon>unclassified sequences</taxon>
        <taxon>metagenomes</taxon>
        <taxon>organismal metagenomes</taxon>
    </lineage>
</organism>
<reference evidence="1" key="1">
    <citation type="journal article" date="2020" name="Nature">
        <title>Giant virus diversity and host interactions through global metagenomics.</title>
        <authorList>
            <person name="Schulz F."/>
            <person name="Roux S."/>
            <person name="Paez-Espino D."/>
            <person name="Jungbluth S."/>
            <person name="Walsh D.A."/>
            <person name="Denef V.J."/>
            <person name="McMahon K.D."/>
            <person name="Konstantinidis K.T."/>
            <person name="Eloe-Fadrosh E.A."/>
            <person name="Kyrpides N.C."/>
            <person name="Woyke T."/>
        </authorList>
    </citation>
    <scope>NUCLEOTIDE SEQUENCE</scope>
    <source>
        <strain evidence="1">GVMAG-M-3300023179-4</strain>
    </source>
</reference>
<name>A0A6C0H0P9_9ZZZZ</name>
<dbReference type="EMBL" id="MN739838">
    <property type="protein sequence ID" value="QHT74111.1"/>
    <property type="molecule type" value="Genomic_DNA"/>
</dbReference>
<accession>A0A6C0H0P9</accession>
<proteinExistence type="predicted"/>
<evidence type="ECO:0000313" key="1">
    <source>
        <dbReference type="EMBL" id="QHT74111.1"/>
    </source>
</evidence>
<protein>
    <submittedName>
        <fullName evidence="1">Uncharacterized protein</fullName>
    </submittedName>
</protein>